<keyword evidence="2" id="KW-1185">Reference proteome</keyword>
<feature type="non-terminal residue" evidence="1">
    <location>
        <position position="96"/>
    </location>
</feature>
<comment type="caution">
    <text evidence="1">The sequence shown here is derived from an EMBL/GenBank/DDBJ whole genome shotgun (WGS) entry which is preliminary data.</text>
</comment>
<feature type="non-terminal residue" evidence="1">
    <location>
        <position position="1"/>
    </location>
</feature>
<sequence length="96" mass="10536">IIVLLAAVAACCNAAKPQPVLEKCAEQLFKVLPKESNAVVKDAILKIVKHVQNGSLAEAQKIVRGFEETERNALIKKYMVDECLPMQSCLECPVEL</sequence>
<reference evidence="1" key="1">
    <citation type="submission" date="2023-10" db="EMBL/GenBank/DDBJ databases">
        <title>Genome assembly of Pristionchus species.</title>
        <authorList>
            <person name="Yoshida K."/>
            <person name="Sommer R.J."/>
        </authorList>
    </citation>
    <scope>NUCLEOTIDE SEQUENCE</scope>
    <source>
        <strain evidence="1">RS5133</strain>
    </source>
</reference>
<evidence type="ECO:0000313" key="1">
    <source>
        <dbReference type="EMBL" id="GMT22853.1"/>
    </source>
</evidence>
<name>A0AAV5VWW0_9BILA</name>
<dbReference type="AlphaFoldDB" id="A0AAV5VWW0"/>
<dbReference type="EMBL" id="BTSY01000004">
    <property type="protein sequence ID" value="GMT22853.1"/>
    <property type="molecule type" value="Genomic_DNA"/>
</dbReference>
<organism evidence="1 2">
    <name type="scientific">Pristionchus fissidentatus</name>
    <dbReference type="NCBI Taxonomy" id="1538716"/>
    <lineage>
        <taxon>Eukaryota</taxon>
        <taxon>Metazoa</taxon>
        <taxon>Ecdysozoa</taxon>
        <taxon>Nematoda</taxon>
        <taxon>Chromadorea</taxon>
        <taxon>Rhabditida</taxon>
        <taxon>Rhabditina</taxon>
        <taxon>Diplogasteromorpha</taxon>
        <taxon>Diplogasteroidea</taxon>
        <taxon>Neodiplogasteridae</taxon>
        <taxon>Pristionchus</taxon>
    </lineage>
</organism>
<evidence type="ECO:0000313" key="2">
    <source>
        <dbReference type="Proteomes" id="UP001432322"/>
    </source>
</evidence>
<proteinExistence type="predicted"/>
<protein>
    <submittedName>
        <fullName evidence="1">Uncharacterized protein</fullName>
    </submittedName>
</protein>
<accession>A0AAV5VWW0</accession>
<gene>
    <name evidence="1" type="ORF">PFISCL1PPCAC_14150</name>
</gene>
<dbReference type="Proteomes" id="UP001432322">
    <property type="component" value="Unassembled WGS sequence"/>
</dbReference>